<keyword evidence="9" id="KW-1185">Reference proteome</keyword>
<feature type="active site" evidence="6">
    <location>
        <position position="325"/>
    </location>
</feature>
<dbReference type="GO" id="GO:0004151">
    <property type="term" value="F:dihydroorotase activity"/>
    <property type="evidence" value="ECO:0007669"/>
    <property type="project" value="UniProtKB-UniRule"/>
</dbReference>
<keyword evidence="6" id="KW-0862">Zinc</keyword>
<feature type="binding site" evidence="6">
    <location>
        <position position="172"/>
    </location>
    <ligand>
        <name>Zn(2+)</name>
        <dbReference type="ChEBI" id="CHEBI:29105"/>
        <label>2</label>
    </ligand>
</feature>
<evidence type="ECO:0000256" key="6">
    <source>
        <dbReference type="HAMAP-Rule" id="MF_00220"/>
    </source>
</evidence>
<feature type="binding site" evidence="6">
    <location>
        <position position="172"/>
    </location>
    <ligand>
        <name>Zn(2+)</name>
        <dbReference type="ChEBI" id="CHEBI:29105"/>
        <label>1</label>
    </ligand>
</feature>
<feature type="binding site" evidence="6">
    <location>
        <position position="199"/>
    </location>
    <ligand>
        <name>Zn(2+)</name>
        <dbReference type="ChEBI" id="CHEBI:29105"/>
        <label>2</label>
    </ligand>
</feature>
<feature type="binding site" evidence="6">
    <location>
        <position position="81"/>
    </location>
    <ligand>
        <name>Zn(2+)</name>
        <dbReference type="ChEBI" id="CHEBI:29105"/>
        <label>1</label>
    </ligand>
</feature>
<dbReference type="Gene3D" id="3.20.20.140">
    <property type="entry name" value="Metal-dependent hydrolases"/>
    <property type="match status" value="1"/>
</dbReference>
<dbReference type="Proteomes" id="UP000245488">
    <property type="component" value="Chromosome"/>
</dbReference>
<comment type="function">
    <text evidence="1 6">Catalyzes the reversible cyclization of carbamoyl aspartate to dihydroorotate.</text>
</comment>
<dbReference type="PANTHER" id="PTHR43668">
    <property type="entry name" value="ALLANTOINASE"/>
    <property type="match status" value="1"/>
</dbReference>
<dbReference type="EC" id="3.5.2.3" evidence="6"/>
<dbReference type="InterPro" id="IPR004722">
    <property type="entry name" value="DHOase"/>
</dbReference>
<keyword evidence="5 6" id="KW-0665">Pyrimidine biosynthesis</keyword>
<dbReference type="InterPro" id="IPR002195">
    <property type="entry name" value="Dihydroorotase_CS"/>
</dbReference>
<evidence type="ECO:0000313" key="9">
    <source>
        <dbReference type="Proteomes" id="UP000245488"/>
    </source>
</evidence>
<feature type="binding site" evidence="6">
    <location>
        <position position="329"/>
    </location>
    <ligand>
        <name>substrate</name>
    </ligand>
</feature>
<dbReference type="PANTHER" id="PTHR43668:SF2">
    <property type="entry name" value="ALLANTOINASE"/>
    <property type="match status" value="1"/>
</dbReference>
<keyword evidence="3 6" id="KW-0479">Metal-binding</keyword>
<sequence>MLLIKNGYVIDPESGREGKADILISDDGIISKISDVTNESSTNECDITECSGIEGSNDTASGLQVIDADGLIVTAGLIDGHVHFRDPGQTYKEDIITGASAAAKGGYTSVIMMGNTIPHMDNPETLKYALEKGATTGIHTYVCGNVTMGMEGRELTDMPALIKAGAVLFTDDGKPVIEESLMKTACENAARLNKVISLHEENPKYIKENGVNSGSAAESLGLTGSDRMAEISMVERDIRIAEETGCALTIQHISTKEAVELIRQARKNGANIHAEATPHHFTLTDEAVKKHGTLAKMNPPLRKEDDRLAIIKGLQDGTIDMIATDHAPHSKEEKDRDFKDAPSGIIGLETAFSLGLRELVEPGYLTIRELLDRMSTATAKLYELPGGAVKEGAPADLMIFDKDEKWVVPDKFASKASNSPFIGETMPGVIKYTIASGKVVYKTV</sequence>
<comment type="caution">
    <text evidence="6">Lacks conserved residue(s) required for the propagation of feature annotation.</text>
</comment>
<dbReference type="AlphaFoldDB" id="A0A317G330"/>
<dbReference type="RefSeq" id="WP_110072661.1">
    <property type="nucleotide sequence ID" value="NZ_CM009896.1"/>
</dbReference>
<dbReference type="GO" id="GO:0005737">
    <property type="term" value="C:cytoplasm"/>
    <property type="evidence" value="ECO:0007669"/>
    <property type="project" value="TreeGrafter"/>
</dbReference>
<dbReference type="CDD" id="cd01317">
    <property type="entry name" value="DHOase_IIa"/>
    <property type="match status" value="1"/>
</dbReference>
<dbReference type="InterPro" id="IPR006680">
    <property type="entry name" value="Amidohydro-rel"/>
</dbReference>
<dbReference type="GO" id="GO:0004038">
    <property type="term" value="F:allantoinase activity"/>
    <property type="evidence" value="ECO:0007669"/>
    <property type="project" value="TreeGrafter"/>
</dbReference>
<dbReference type="GO" id="GO:0008270">
    <property type="term" value="F:zinc ion binding"/>
    <property type="evidence" value="ECO:0007669"/>
    <property type="project" value="UniProtKB-UniRule"/>
</dbReference>
<dbReference type="InterPro" id="IPR032466">
    <property type="entry name" value="Metal_Hydrolase"/>
</dbReference>
<accession>A0A317G330</accession>
<comment type="cofactor">
    <cofactor evidence="6">
        <name>Zn(2+)</name>
        <dbReference type="ChEBI" id="CHEBI:29105"/>
    </cofactor>
    <text evidence="6">Binds 2 Zn(2+) ions per subunit.</text>
</comment>
<dbReference type="NCBIfam" id="TIGR00857">
    <property type="entry name" value="pyrC_multi"/>
    <property type="match status" value="1"/>
</dbReference>
<comment type="catalytic activity">
    <reaction evidence="6">
        <text>(S)-dihydroorotate + H2O = N-carbamoyl-L-aspartate + H(+)</text>
        <dbReference type="Rhea" id="RHEA:24296"/>
        <dbReference type="ChEBI" id="CHEBI:15377"/>
        <dbReference type="ChEBI" id="CHEBI:15378"/>
        <dbReference type="ChEBI" id="CHEBI:30864"/>
        <dbReference type="ChEBI" id="CHEBI:32814"/>
        <dbReference type="EC" id="3.5.2.3"/>
    </reaction>
</comment>
<dbReference type="EMBL" id="NXNG01000001">
    <property type="protein sequence ID" value="PWT27023.1"/>
    <property type="molecule type" value="Genomic_DNA"/>
</dbReference>
<reference evidence="8 9" key="1">
    <citation type="submission" date="2017-09" db="EMBL/GenBank/DDBJ databases">
        <title>High-quality draft genome sequence of Butyrivibrio fibrisolvens INBov1, isolated from cow rumen.</title>
        <authorList>
            <person name="Rodriguez Hernaez J."/>
            <person name="Rivarola M."/>
            <person name="Paniego N."/>
            <person name="Cravero S."/>
            <person name="Ceron Cucchi M."/>
            <person name="Martinez M.C."/>
        </authorList>
    </citation>
    <scope>NUCLEOTIDE SEQUENCE [LARGE SCALE GENOMIC DNA]</scope>
    <source>
        <strain evidence="8 9">INBov1</strain>
    </source>
</reference>
<comment type="similarity">
    <text evidence="2 6">Belongs to the metallo-dependent hydrolases superfamily. DHOase family. Class I DHOase subfamily.</text>
</comment>
<evidence type="ECO:0000259" key="7">
    <source>
        <dbReference type="Pfam" id="PF01979"/>
    </source>
</evidence>
<dbReference type="SUPFAM" id="SSF51556">
    <property type="entry name" value="Metallo-dependent hydrolases"/>
    <property type="match status" value="1"/>
</dbReference>
<dbReference type="HAMAP" id="MF_00220_B">
    <property type="entry name" value="PyrC_classI_B"/>
    <property type="match status" value="1"/>
</dbReference>
<feature type="binding site" evidence="6">
    <location>
        <position position="325"/>
    </location>
    <ligand>
        <name>Zn(2+)</name>
        <dbReference type="ChEBI" id="CHEBI:29105"/>
        <label>1</label>
    </ligand>
</feature>
<feature type="binding site" evidence="6">
    <location>
        <position position="83"/>
    </location>
    <ligand>
        <name>Zn(2+)</name>
        <dbReference type="ChEBI" id="CHEBI:29105"/>
        <label>1</label>
    </ligand>
</feature>
<dbReference type="UniPathway" id="UPA00070">
    <property type="reaction ID" value="UER00117"/>
</dbReference>
<evidence type="ECO:0000256" key="1">
    <source>
        <dbReference type="ARBA" id="ARBA00002368"/>
    </source>
</evidence>
<keyword evidence="4 6" id="KW-0378">Hydrolase</keyword>
<proteinExistence type="inferred from homology"/>
<feature type="binding site" evidence="6">
    <location>
        <position position="298"/>
    </location>
    <ligand>
        <name>substrate</name>
    </ligand>
</feature>
<dbReference type="GO" id="GO:0006145">
    <property type="term" value="P:purine nucleobase catabolic process"/>
    <property type="evidence" value="ECO:0007669"/>
    <property type="project" value="TreeGrafter"/>
</dbReference>
<evidence type="ECO:0000256" key="3">
    <source>
        <dbReference type="ARBA" id="ARBA00022723"/>
    </source>
</evidence>
<comment type="pathway">
    <text evidence="6">Pyrimidine metabolism; UMP biosynthesis via de novo pathway; (S)-dihydroorotate from bicarbonate: step 3/3.</text>
</comment>
<organism evidence="8 9">
    <name type="scientific">Butyrivibrio fibrisolvens</name>
    <dbReference type="NCBI Taxonomy" id="831"/>
    <lineage>
        <taxon>Bacteria</taxon>
        <taxon>Bacillati</taxon>
        <taxon>Bacillota</taxon>
        <taxon>Clostridia</taxon>
        <taxon>Lachnospirales</taxon>
        <taxon>Lachnospiraceae</taxon>
        <taxon>Butyrivibrio</taxon>
    </lineage>
</organism>
<protein>
    <recommendedName>
        <fullName evidence="6">Dihydroorotase</fullName>
        <shortName evidence="6">DHOase</shortName>
        <ecNumber evidence="6">3.5.2.3</ecNumber>
    </recommendedName>
</protein>
<evidence type="ECO:0000256" key="5">
    <source>
        <dbReference type="ARBA" id="ARBA00022975"/>
    </source>
</evidence>
<dbReference type="SUPFAM" id="SSF51338">
    <property type="entry name" value="Composite domain of metallo-dependent hydrolases"/>
    <property type="match status" value="1"/>
</dbReference>
<evidence type="ECO:0000313" key="8">
    <source>
        <dbReference type="EMBL" id="PWT27023.1"/>
    </source>
</evidence>
<gene>
    <name evidence="6" type="primary">pyrC</name>
    <name evidence="8" type="ORF">CPT75_07855</name>
</gene>
<dbReference type="InterPro" id="IPR011059">
    <property type="entry name" value="Metal-dep_hydrolase_composite"/>
</dbReference>
<feature type="binding site" evidence="6">
    <location>
        <position position="252"/>
    </location>
    <ligand>
        <name>Zn(2+)</name>
        <dbReference type="ChEBI" id="CHEBI:29105"/>
        <label>2</label>
    </ligand>
</feature>
<feature type="domain" description="Amidohydrolase-related" evidence="7">
    <location>
        <begin position="72"/>
        <end position="440"/>
    </location>
</feature>
<feature type="binding site" evidence="6">
    <location>
        <position position="115"/>
    </location>
    <ligand>
        <name>substrate</name>
    </ligand>
</feature>
<comment type="caution">
    <text evidence="8">The sequence shown here is derived from an EMBL/GenBank/DDBJ whole genome shotgun (WGS) entry which is preliminary data.</text>
</comment>
<dbReference type="Gene3D" id="2.30.40.10">
    <property type="entry name" value="Urease, subunit C, domain 1"/>
    <property type="match status" value="1"/>
</dbReference>
<evidence type="ECO:0000256" key="2">
    <source>
        <dbReference type="ARBA" id="ARBA00010286"/>
    </source>
</evidence>
<feature type="binding site" evidence="6">
    <location>
        <begin position="83"/>
        <end position="85"/>
    </location>
    <ligand>
        <name>substrate</name>
    </ligand>
</feature>
<evidence type="ECO:0000256" key="4">
    <source>
        <dbReference type="ARBA" id="ARBA00022801"/>
    </source>
</evidence>
<dbReference type="InterPro" id="IPR050138">
    <property type="entry name" value="DHOase/Allantoinase_Hydrolase"/>
</dbReference>
<dbReference type="PROSITE" id="PS00483">
    <property type="entry name" value="DIHYDROOROTASE_2"/>
    <property type="match status" value="1"/>
</dbReference>
<name>A0A317G330_BUTFI</name>
<dbReference type="GO" id="GO:0044205">
    <property type="term" value="P:'de novo' UMP biosynthetic process"/>
    <property type="evidence" value="ECO:0007669"/>
    <property type="project" value="UniProtKB-UniRule"/>
</dbReference>
<dbReference type="Pfam" id="PF01979">
    <property type="entry name" value="Amidohydro_1"/>
    <property type="match status" value="1"/>
</dbReference>